<keyword evidence="2" id="KW-1185">Reference proteome</keyword>
<comment type="caution">
    <text evidence="1">The sequence shown here is derived from an EMBL/GenBank/DDBJ whole genome shotgun (WGS) entry which is preliminary data.</text>
</comment>
<dbReference type="Proteomes" id="UP001380953">
    <property type="component" value="Unassembled WGS sequence"/>
</dbReference>
<accession>A0ACC6PHT9</accession>
<protein>
    <submittedName>
        <fullName evidence="1">Uncharacterized protein</fullName>
    </submittedName>
</protein>
<gene>
    <name evidence="1" type="ORF">WKI47_21770</name>
</gene>
<dbReference type="EMBL" id="JBBKAR010000056">
    <property type="protein sequence ID" value="MEJ8306545.1"/>
    <property type="molecule type" value="Genomic_DNA"/>
</dbReference>
<evidence type="ECO:0000313" key="1">
    <source>
        <dbReference type="EMBL" id="MEJ8306545.1"/>
    </source>
</evidence>
<proteinExistence type="predicted"/>
<reference evidence="1" key="1">
    <citation type="submission" date="2024-03" db="EMBL/GenBank/DDBJ databases">
        <title>Whole genome sequecning of epiphytes from Marcgravia umbellata leaves.</title>
        <authorList>
            <person name="Kumar G."/>
            <person name="Savka M.A."/>
        </authorList>
    </citation>
    <scope>NUCLEOTIDE SEQUENCE</scope>
    <source>
        <strain evidence="1">RIT_BL5</strain>
    </source>
</reference>
<evidence type="ECO:0000313" key="2">
    <source>
        <dbReference type="Proteomes" id="UP001380953"/>
    </source>
</evidence>
<name>A0ACC6PHT9_9BACL</name>
<sequence length="71" mass="8419">MDKYNFRRDEIWFVDKDERGVSELYSLAEYKQENGMKTRNDASYGKDYVLGKYNAIPNLKRLTEESVEDGE</sequence>
<organism evidence="1 2">
    <name type="scientific">Saccharibacillus sacchari</name>
    <dbReference type="NCBI Taxonomy" id="456493"/>
    <lineage>
        <taxon>Bacteria</taxon>
        <taxon>Bacillati</taxon>
        <taxon>Bacillota</taxon>
        <taxon>Bacilli</taxon>
        <taxon>Bacillales</taxon>
        <taxon>Paenibacillaceae</taxon>
        <taxon>Saccharibacillus</taxon>
    </lineage>
</organism>